<dbReference type="SUPFAM" id="SSF50249">
    <property type="entry name" value="Nucleic acid-binding proteins"/>
    <property type="match status" value="1"/>
</dbReference>
<dbReference type="AlphaFoldDB" id="A0A2Z4INN8"/>
<dbReference type="GO" id="GO:0003697">
    <property type="term" value="F:single-stranded DNA binding"/>
    <property type="evidence" value="ECO:0007669"/>
    <property type="project" value="InterPro"/>
</dbReference>
<name>A0A2Z4INN8_9BACT</name>
<sequence>MDYRKLILSGNLVSDAEVKQSEKGNWTAFKIACNPTKEETVYYSIAINGDKLAEWLKKGKKVVVEGTPHVEAKQNKYNVTEIYHSVKNARVTMM</sequence>
<dbReference type="Pfam" id="PF00436">
    <property type="entry name" value="SSB"/>
    <property type="match status" value="1"/>
</dbReference>
<dbReference type="EMBL" id="CP030041">
    <property type="protein sequence ID" value="AWW32156.1"/>
    <property type="molecule type" value="Genomic_DNA"/>
</dbReference>
<dbReference type="Proteomes" id="UP000248688">
    <property type="component" value="Chromosome"/>
</dbReference>
<keyword evidence="4" id="KW-1185">Reference proteome</keyword>
<evidence type="ECO:0008006" key="5">
    <source>
        <dbReference type="Google" id="ProtNLM"/>
    </source>
</evidence>
<accession>A0A2Z4INN8</accession>
<evidence type="ECO:0000313" key="3">
    <source>
        <dbReference type="EMBL" id="AWW32156.1"/>
    </source>
</evidence>
<dbReference type="InterPro" id="IPR000424">
    <property type="entry name" value="Primosome_PriB/ssb"/>
</dbReference>
<organism evidence="3 4">
    <name type="scientific">Echinicola strongylocentroti</name>
    <dbReference type="NCBI Taxonomy" id="1795355"/>
    <lineage>
        <taxon>Bacteria</taxon>
        <taxon>Pseudomonadati</taxon>
        <taxon>Bacteroidota</taxon>
        <taxon>Cytophagia</taxon>
        <taxon>Cytophagales</taxon>
        <taxon>Cyclobacteriaceae</taxon>
        <taxon>Echinicola</taxon>
    </lineage>
</organism>
<evidence type="ECO:0000256" key="1">
    <source>
        <dbReference type="ARBA" id="ARBA00023125"/>
    </source>
</evidence>
<evidence type="ECO:0000313" key="4">
    <source>
        <dbReference type="Proteomes" id="UP000248688"/>
    </source>
</evidence>
<dbReference type="InterPro" id="IPR012340">
    <property type="entry name" value="NA-bd_OB-fold"/>
</dbReference>
<dbReference type="KEGG" id="est:DN752_19545"/>
<proteinExistence type="predicted"/>
<keyword evidence="1 2" id="KW-0238">DNA-binding</keyword>
<dbReference type="Gene3D" id="2.40.50.140">
    <property type="entry name" value="Nucleic acid-binding proteins"/>
    <property type="match status" value="1"/>
</dbReference>
<protein>
    <recommendedName>
        <fullName evidence="5">Single-stranded DNA-binding protein</fullName>
    </recommendedName>
</protein>
<dbReference type="PROSITE" id="PS50935">
    <property type="entry name" value="SSB"/>
    <property type="match status" value="1"/>
</dbReference>
<reference evidence="3 4" key="1">
    <citation type="submission" date="2018-06" db="EMBL/GenBank/DDBJ databases">
        <title>Echinicola strongylocentroti sp. nov., isolated from a sea urchin Strongylocentrotus intermedius.</title>
        <authorList>
            <person name="Bae S.S."/>
        </authorList>
    </citation>
    <scope>NUCLEOTIDE SEQUENCE [LARGE SCALE GENOMIC DNA]</scope>
    <source>
        <strain evidence="3 4">MEBiC08714</strain>
    </source>
</reference>
<dbReference type="RefSeq" id="WP_112785529.1">
    <property type="nucleotide sequence ID" value="NZ_CP030041.1"/>
</dbReference>
<dbReference type="OrthoDB" id="957856at2"/>
<gene>
    <name evidence="3" type="ORF">DN752_19545</name>
</gene>
<evidence type="ECO:0000256" key="2">
    <source>
        <dbReference type="PROSITE-ProRule" id="PRU00252"/>
    </source>
</evidence>